<name>A0A8H2XXM9_9AGAM</name>
<comment type="caution">
    <text evidence="3">The sequence shown here is derived from an EMBL/GenBank/DDBJ whole genome shotgun (WGS) entry which is preliminary data.</text>
</comment>
<reference evidence="3" key="1">
    <citation type="submission" date="2021-01" db="EMBL/GenBank/DDBJ databases">
        <authorList>
            <person name="Kaushik A."/>
        </authorList>
    </citation>
    <scope>NUCLEOTIDE SEQUENCE</scope>
    <source>
        <strain evidence="3">AG4-RS23</strain>
    </source>
</reference>
<accession>A0A8H2XXM9</accession>
<evidence type="ECO:0000256" key="2">
    <source>
        <dbReference type="SAM" id="Phobius"/>
    </source>
</evidence>
<dbReference type="AlphaFoldDB" id="A0A8H2XXM9"/>
<dbReference type="EMBL" id="CAJMWY010000555">
    <property type="protein sequence ID" value="CAE6438954.1"/>
    <property type="molecule type" value="Genomic_DNA"/>
</dbReference>
<dbReference type="Proteomes" id="UP000663861">
    <property type="component" value="Unassembled WGS sequence"/>
</dbReference>
<evidence type="ECO:0000256" key="1">
    <source>
        <dbReference type="SAM" id="MobiDB-lite"/>
    </source>
</evidence>
<gene>
    <name evidence="3" type="ORF">RDB_LOCUS36955</name>
</gene>
<feature type="region of interest" description="Disordered" evidence="1">
    <location>
        <begin position="115"/>
        <end position="225"/>
    </location>
</feature>
<evidence type="ECO:0000313" key="3">
    <source>
        <dbReference type="EMBL" id="CAE6438954.1"/>
    </source>
</evidence>
<feature type="compositionally biased region" description="Low complexity" evidence="1">
    <location>
        <begin position="180"/>
        <end position="208"/>
    </location>
</feature>
<feature type="compositionally biased region" description="Low complexity" evidence="1">
    <location>
        <begin position="137"/>
        <end position="154"/>
    </location>
</feature>
<feature type="region of interest" description="Disordered" evidence="1">
    <location>
        <begin position="1"/>
        <end position="81"/>
    </location>
</feature>
<evidence type="ECO:0000313" key="4">
    <source>
        <dbReference type="Proteomes" id="UP000663861"/>
    </source>
</evidence>
<feature type="compositionally biased region" description="Basic and acidic residues" evidence="1">
    <location>
        <begin position="54"/>
        <end position="71"/>
    </location>
</feature>
<feature type="transmembrane region" description="Helical" evidence="2">
    <location>
        <begin position="94"/>
        <end position="114"/>
    </location>
</feature>
<keyword evidence="2" id="KW-1133">Transmembrane helix</keyword>
<keyword evidence="2" id="KW-0812">Transmembrane</keyword>
<keyword evidence="2" id="KW-0472">Membrane</keyword>
<dbReference type="OrthoDB" id="193931at2759"/>
<proteinExistence type="predicted"/>
<protein>
    <submittedName>
        <fullName evidence="3">Uncharacterized protein</fullName>
    </submittedName>
</protein>
<feature type="compositionally biased region" description="Gly residues" evidence="1">
    <location>
        <begin position="164"/>
        <end position="179"/>
    </location>
</feature>
<organism evidence="3 4">
    <name type="scientific">Rhizoctonia solani</name>
    <dbReference type="NCBI Taxonomy" id="456999"/>
    <lineage>
        <taxon>Eukaryota</taxon>
        <taxon>Fungi</taxon>
        <taxon>Dikarya</taxon>
        <taxon>Basidiomycota</taxon>
        <taxon>Agaricomycotina</taxon>
        <taxon>Agaricomycetes</taxon>
        <taxon>Cantharellales</taxon>
        <taxon>Ceratobasidiaceae</taxon>
        <taxon>Rhizoctonia</taxon>
    </lineage>
</organism>
<sequence>MSPKPGNQPLVYDENLLAQAPEVTQGQRQEGYDADILNPTPPLPSRTPGPSQPYRDHPDVESGSSAHDKHLAAGGYDHFGQPEKKPFLKTPKGIIILVVLALAVIAAVVGGAVGGTVGKNKDNSGGDLVNAQPGNGTSLSPSSTLHSSSLPSSTNAAQPPVETGDGGSGGGGGVGGGGSTATSAGNGATPTTSVQQAASSTVASVSSPNIDPPSQPGQPGAGDGL</sequence>
<feature type="compositionally biased region" description="Pro residues" evidence="1">
    <location>
        <begin position="39"/>
        <end position="51"/>
    </location>
</feature>